<keyword evidence="6 11" id="KW-0067">ATP-binding</keyword>
<feature type="domain" description="tRNA-specific 2-thiouridylase MnmA-like C-terminal" evidence="12">
    <location>
        <begin position="280"/>
        <end position="356"/>
    </location>
</feature>
<dbReference type="Pfam" id="PF20259">
    <property type="entry name" value="tRNA_Me_trans_M"/>
    <property type="match status" value="1"/>
</dbReference>
<feature type="region of interest" description="Interaction with tRNA" evidence="11">
    <location>
        <begin position="151"/>
        <end position="153"/>
    </location>
</feature>
<dbReference type="Gene3D" id="2.40.30.10">
    <property type="entry name" value="Translation factors"/>
    <property type="match status" value="1"/>
</dbReference>
<dbReference type="PANTHER" id="PTHR11933:SF5">
    <property type="entry name" value="MITOCHONDRIAL TRNA-SPECIFIC 2-THIOURIDYLASE 1"/>
    <property type="match status" value="1"/>
</dbReference>
<dbReference type="AlphaFoldDB" id="A0A2N0ULA1"/>
<dbReference type="Pfam" id="PF20258">
    <property type="entry name" value="tRNA_Me_trans_C"/>
    <property type="match status" value="1"/>
</dbReference>
<reference evidence="14" key="1">
    <citation type="journal article" date="2018" name="Environ. Microbiol.">
        <title>Sporulation capability and amylosome conservation among diverse human colonic and rumen isolates of the keystone starch-degrader Ruminococcus bromii.</title>
        <authorList>
            <person name="Mukhopadhya I."/>
            <person name="Morais S."/>
            <person name="Laverde-Gomez J."/>
            <person name="Sheridan P.O."/>
            <person name="Walker A.W."/>
            <person name="Kelly W."/>
            <person name="Klieve A.V."/>
            <person name="Ouwerkerk D."/>
            <person name="Duncan S.H."/>
            <person name="Louis P."/>
            <person name="Koropatkin N."/>
            <person name="Cockburn D."/>
            <person name="Kibler R."/>
            <person name="Cooper P.J."/>
            <person name="Sandoval C."/>
            <person name="Crost E."/>
            <person name="Juge N."/>
            <person name="Bayer E.A."/>
            <person name="Flint H.J."/>
        </authorList>
    </citation>
    <scope>NUCLEOTIDE SEQUENCE [LARGE SCALE GENOMIC DNA]</scope>
    <source>
        <strain evidence="14">ATCC 27255</strain>
    </source>
</reference>
<proteinExistence type="inferred from homology"/>
<evidence type="ECO:0000256" key="11">
    <source>
        <dbReference type="HAMAP-Rule" id="MF_00144"/>
    </source>
</evidence>
<keyword evidence="15" id="KW-1185">Reference proteome</keyword>
<keyword evidence="4 11" id="KW-0819">tRNA processing</keyword>
<feature type="domain" description="tRNA-specific 2-thiouridylase MnmA-like central" evidence="13">
    <location>
        <begin position="210"/>
        <end position="274"/>
    </location>
</feature>
<dbReference type="PANTHER" id="PTHR11933">
    <property type="entry name" value="TRNA 5-METHYLAMINOMETHYL-2-THIOURIDYLATE -METHYLTRANSFERASE"/>
    <property type="match status" value="1"/>
</dbReference>
<keyword evidence="3 11" id="KW-0808">Transferase</keyword>
<dbReference type="EC" id="2.8.1.13" evidence="11"/>
<evidence type="ECO:0000313" key="14">
    <source>
        <dbReference type="EMBL" id="PKD27765.1"/>
    </source>
</evidence>
<evidence type="ECO:0000256" key="10">
    <source>
        <dbReference type="ARBA" id="ARBA00056575"/>
    </source>
</evidence>
<dbReference type="Proteomes" id="UP000233425">
    <property type="component" value="Unassembled WGS sequence"/>
</dbReference>
<evidence type="ECO:0000256" key="9">
    <source>
        <dbReference type="ARBA" id="ARBA00051542"/>
    </source>
</evidence>
<protein>
    <recommendedName>
        <fullName evidence="11">tRNA-specific 2-thiouridylase MnmA</fullName>
        <ecNumber evidence="11">2.8.1.13</ecNumber>
    </recommendedName>
</protein>
<evidence type="ECO:0000256" key="1">
    <source>
        <dbReference type="ARBA" id="ARBA00022490"/>
    </source>
</evidence>
<dbReference type="FunFam" id="2.30.30.280:FF:000001">
    <property type="entry name" value="tRNA-specific 2-thiouridylase MnmA"/>
    <property type="match status" value="1"/>
</dbReference>
<dbReference type="InterPro" id="IPR014729">
    <property type="entry name" value="Rossmann-like_a/b/a_fold"/>
</dbReference>
<dbReference type="NCBIfam" id="NF001138">
    <property type="entry name" value="PRK00143.1"/>
    <property type="match status" value="1"/>
</dbReference>
<feature type="binding site" evidence="11">
    <location>
        <position position="34"/>
    </location>
    <ligand>
        <name>ATP</name>
        <dbReference type="ChEBI" id="CHEBI:30616"/>
    </ligand>
</feature>
<dbReference type="Pfam" id="PF03054">
    <property type="entry name" value="tRNA_Me_trans"/>
    <property type="match status" value="1"/>
</dbReference>
<evidence type="ECO:0000259" key="12">
    <source>
        <dbReference type="Pfam" id="PF20258"/>
    </source>
</evidence>
<dbReference type="Gene3D" id="2.30.30.280">
    <property type="entry name" value="Adenine nucleotide alpha hydrolases-like domains"/>
    <property type="match status" value="1"/>
</dbReference>
<evidence type="ECO:0000256" key="2">
    <source>
        <dbReference type="ARBA" id="ARBA00022555"/>
    </source>
</evidence>
<dbReference type="EMBL" id="NNSR01000069">
    <property type="protein sequence ID" value="PKD27765.1"/>
    <property type="molecule type" value="Genomic_DNA"/>
</dbReference>
<evidence type="ECO:0000256" key="3">
    <source>
        <dbReference type="ARBA" id="ARBA00022679"/>
    </source>
</evidence>
<dbReference type="InterPro" id="IPR046885">
    <property type="entry name" value="MnmA-like_C"/>
</dbReference>
<feature type="active site" description="Cysteine persulfide intermediate" evidence="11">
    <location>
        <position position="201"/>
    </location>
</feature>
<evidence type="ECO:0000256" key="5">
    <source>
        <dbReference type="ARBA" id="ARBA00022741"/>
    </source>
</evidence>
<dbReference type="Gene3D" id="3.40.50.620">
    <property type="entry name" value="HUPs"/>
    <property type="match status" value="1"/>
</dbReference>
<dbReference type="GO" id="GO:0005524">
    <property type="term" value="F:ATP binding"/>
    <property type="evidence" value="ECO:0007669"/>
    <property type="project" value="UniProtKB-KW"/>
</dbReference>
<dbReference type="NCBIfam" id="TIGR00420">
    <property type="entry name" value="trmU"/>
    <property type="match status" value="1"/>
</dbReference>
<keyword evidence="7 11" id="KW-0694">RNA-binding</keyword>
<dbReference type="InterPro" id="IPR046884">
    <property type="entry name" value="MnmA-like_central"/>
</dbReference>
<accession>A0A2N0ULA1</accession>
<feature type="active site" description="Nucleophile" evidence="11">
    <location>
        <position position="103"/>
    </location>
</feature>
<evidence type="ECO:0000256" key="6">
    <source>
        <dbReference type="ARBA" id="ARBA00022840"/>
    </source>
</evidence>
<feature type="site" description="Interaction with tRNA" evidence="11">
    <location>
        <position position="128"/>
    </location>
</feature>
<dbReference type="GO" id="GO:0103016">
    <property type="term" value="F:tRNA-uridine 2-sulfurtransferase activity"/>
    <property type="evidence" value="ECO:0007669"/>
    <property type="project" value="UniProtKB-EC"/>
</dbReference>
<comment type="caution">
    <text evidence="11">Lacks conserved residue(s) required for the propagation of feature annotation.</text>
</comment>
<dbReference type="GO" id="GO:0002143">
    <property type="term" value="P:tRNA wobble position uridine thiolation"/>
    <property type="evidence" value="ECO:0007669"/>
    <property type="project" value="TreeGrafter"/>
</dbReference>
<dbReference type="SUPFAM" id="SSF52402">
    <property type="entry name" value="Adenine nucleotide alpha hydrolases-like"/>
    <property type="match status" value="1"/>
</dbReference>
<dbReference type="GO" id="GO:0000049">
    <property type="term" value="F:tRNA binding"/>
    <property type="evidence" value="ECO:0007669"/>
    <property type="project" value="UniProtKB-KW"/>
</dbReference>
<evidence type="ECO:0000313" key="15">
    <source>
        <dbReference type="Proteomes" id="UP000233425"/>
    </source>
</evidence>
<sequence>MTNKALIAMSGGVDSSVAAFLTKDMGYDATGITLKLFDNEDIGEKREKTCCSLDDIDDARRVCLKLGIPYYVYNFKDSFKENVINRFIRAYENGTTPNPCIDCNRFIKFEKLIRRAEELDFDCVVTGHYSTIEYDKGADRYLLKKSVDSTKDQSYVLYCLTQRQLAKTLLPLGTYTKEKVREIANELGLINARKHDSQDICFVPDGDYAKFIEQYTGRTYPNGNFVDTKGHILGEHKGIIRYTVGQRKGLGLALPHPMYVKEKNLDTNEVILCDNNELFSKELYTTDINLITCDKIDKPIKVKARVRYSQPEKDAIVEQIDDNTLHIVFDEPQRAISKGQAAVLYDGEYVVGGGTIL</sequence>
<feature type="site" description="Interaction with tRNA" evidence="11">
    <location>
        <position position="340"/>
    </location>
</feature>
<dbReference type="InterPro" id="IPR004506">
    <property type="entry name" value="MnmA-like"/>
</dbReference>
<dbReference type="InterPro" id="IPR023382">
    <property type="entry name" value="MnmA-like_central_sf"/>
</dbReference>
<dbReference type="FunFam" id="2.40.30.10:FF:000023">
    <property type="entry name" value="tRNA-specific 2-thiouridylase MnmA"/>
    <property type="match status" value="1"/>
</dbReference>
<comment type="similarity">
    <text evidence="11">Belongs to the MnmA/TRMU family.</text>
</comment>
<feature type="binding site" evidence="11">
    <location>
        <position position="127"/>
    </location>
    <ligand>
        <name>ATP</name>
        <dbReference type="ChEBI" id="CHEBI:30616"/>
    </ligand>
</feature>
<feature type="binding site" evidence="11">
    <location>
        <begin position="8"/>
        <end position="15"/>
    </location>
    <ligand>
        <name>ATP</name>
        <dbReference type="ChEBI" id="CHEBI:30616"/>
    </ligand>
</feature>
<keyword evidence="5 11" id="KW-0547">Nucleotide-binding</keyword>
<feature type="region of interest" description="Interaction with tRNA" evidence="11">
    <location>
        <begin position="307"/>
        <end position="308"/>
    </location>
</feature>
<comment type="caution">
    <text evidence="14">The sequence shown here is derived from an EMBL/GenBank/DDBJ whole genome shotgun (WGS) entry which is preliminary data.</text>
</comment>
<keyword evidence="2 11" id="KW-0820">tRNA-binding</keyword>
<dbReference type="CDD" id="cd01998">
    <property type="entry name" value="MnmA_TRMU-like"/>
    <property type="match status" value="1"/>
</dbReference>
<dbReference type="GO" id="GO:0005737">
    <property type="term" value="C:cytoplasm"/>
    <property type="evidence" value="ECO:0007669"/>
    <property type="project" value="UniProtKB-SubCell"/>
</dbReference>
<gene>
    <name evidence="11 14" type="primary">mnmA</name>
    <name evidence="14" type="ORF">RBATCC27255_01531</name>
</gene>
<name>A0A2N0ULA1_9FIRM</name>
<dbReference type="RefSeq" id="WP_101029474.1">
    <property type="nucleotide sequence ID" value="NZ_CABMMZ010000069.1"/>
</dbReference>
<evidence type="ECO:0000256" key="4">
    <source>
        <dbReference type="ARBA" id="ARBA00022694"/>
    </source>
</evidence>
<evidence type="ECO:0000259" key="13">
    <source>
        <dbReference type="Pfam" id="PF20259"/>
    </source>
</evidence>
<keyword evidence="1 11" id="KW-0963">Cytoplasm</keyword>
<comment type="catalytic activity">
    <reaction evidence="9 11">
        <text>S-sulfanyl-L-cysteinyl-[protein] + uridine(34) in tRNA + AH2 + ATP = 2-thiouridine(34) in tRNA + L-cysteinyl-[protein] + A + AMP + diphosphate + H(+)</text>
        <dbReference type="Rhea" id="RHEA:47032"/>
        <dbReference type="Rhea" id="RHEA-COMP:10131"/>
        <dbReference type="Rhea" id="RHEA-COMP:11726"/>
        <dbReference type="Rhea" id="RHEA-COMP:11727"/>
        <dbReference type="Rhea" id="RHEA-COMP:11728"/>
        <dbReference type="ChEBI" id="CHEBI:13193"/>
        <dbReference type="ChEBI" id="CHEBI:15378"/>
        <dbReference type="ChEBI" id="CHEBI:17499"/>
        <dbReference type="ChEBI" id="CHEBI:29950"/>
        <dbReference type="ChEBI" id="CHEBI:30616"/>
        <dbReference type="ChEBI" id="CHEBI:33019"/>
        <dbReference type="ChEBI" id="CHEBI:61963"/>
        <dbReference type="ChEBI" id="CHEBI:65315"/>
        <dbReference type="ChEBI" id="CHEBI:87170"/>
        <dbReference type="ChEBI" id="CHEBI:456215"/>
        <dbReference type="EC" id="2.8.1.13"/>
    </reaction>
</comment>
<comment type="subcellular location">
    <subcellularLocation>
        <location evidence="11">Cytoplasm</location>
    </subcellularLocation>
</comment>
<keyword evidence="8" id="KW-1015">Disulfide bond</keyword>
<dbReference type="HAMAP" id="MF_00144">
    <property type="entry name" value="tRNA_thiouridyl_MnmA"/>
    <property type="match status" value="1"/>
</dbReference>
<evidence type="ECO:0000256" key="8">
    <source>
        <dbReference type="ARBA" id="ARBA00023157"/>
    </source>
</evidence>
<evidence type="ECO:0000256" key="7">
    <source>
        <dbReference type="ARBA" id="ARBA00022884"/>
    </source>
</evidence>
<organism evidence="14 15">
    <name type="scientific">Ruminococcus bromii</name>
    <dbReference type="NCBI Taxonomy" id="40518"/>
    <lineage>
        <taxon>Bacteria</taxon>
        <taxon>Bacillati</taxon>
        <taxon>Bacillota</taxon>
        <taxon>Clostridia</taxon>
        <taxon>Eubacteriales</taxon>
        <taxon>Oscillospiraceae</taxon>
        <taxon>Ruminococcus</taxon>
    </lineage>
</organism>
<comment type="function">
    <text evidence="10 11">Catalyzes the 2-thiolation of uridine at the wobble position (U34) of tRNA, leading to the formation of s(2)U34.</text>
</comment>
<dbReference type="FunFam" id="3.40.50.620:FF:000115">
    <property type="entry name" value="tRNA-specific 2-thiouridylase MnmA"/>
    <property type="match status" value="1"/>
</dbReference>